<organism evidence="1 2">
    <name type="scientific">Effusibacillus consociatus</name>
    <dbReference type="NCBI Taxonomy" id="1117041"/>
    <lineage>
        <taxon>Bacteria</taxon>
        <taxon>Bacillati</taxon>
        <taxon>Bacillota</taxon>
        <taxon>Bacilli</taxon>
        <taxon>Bacillales</taxon>
        <taxon>Alicyclobacillaceae</taxon>
        <taxon>Effusibacillus</taxon>
    </lineage>
</organism>
<protein>
    <submittedName>
        <fullName evidence="1">Uncharacterized protein</fullName>
    </submittedName>
</protein>
<name>A0ABV9Q045_9BACL</name>
<comment type="caution">
    <text evidence="1">The sequence shown here is derived from an EMBL/GenBank/DDBJ whole genome shotgun (WGS) entry which is preliminary data.</text>
</comment>
<dbReference type="Proteomes" id="UP001596002">
    <property type="component" value="Unassembled WGS sequence"/>
</dbReference>
<keyword evidence="2" id="KW-1185">Reference proteome</keyword>
<gene>
    <name evidence="1" type="ORF">ACFO8Q_04750</name>
</gene>
<dbReference type="EMBL" id="JBHSHC010000028">
    <property type="protein sequence ID" value="MFC4766687.1"/>
    <property type="molecule type" value="Genomic_DNA"/>
</dbReference>
<proteinExistence type="predicted"/>
<accession>A0ABV9Q045</accession>
<reference evidence="2" key="1">
    <citation type="journal article" date="2019" name="Int. J. Syst. Evol. Microbiol.">
        <title>The Global Catalogue of Microorganisms (GCM) 10K type strain sequencing project: providing services to taxonomists for standard genome sequencing and annotation.</title>
        <authorList>
            <consortium name="The Broad Institute Genomics Platform"/>
            <consortium name="The Broad Institute Genome Sequencing Center for Infectious Disease"/>
            <person name="Wu L."/>
            <person name="Ma J."/>
        </authorList>
    </citation>
    <scope>NUCLEOTIDE SEQUENCE [LARGE SCALE GENOMIC DNA]</scope>
    <source>
        <strain evidence="2">WYCCWR 12678</strain>
    </source>
</reference>
<evidence type="ECO:0000313" key="1">
    <source>
        <dbReference type="EMBL" id="MFC4766687.1"/>
    </source>
</evidence>
<sequence>MGSLPIVSIKLAKARSVEQKEEQNQITRFEFWSNTDQNTLESIAKVYLQVPVK</sequence>
<evidence type="ECO:0000313" key="2">
    <source>
        <dbReference type="Proteomes" id="UP001596002"/>
    </source>
</evidence>